<gene>
    <name evidence="7" type="primary">murD</name>
    <name evidence="10" type="ORF">ENK37_09970</name>
</gene>
<feature type="domain" description="Mur ligase central" evidence="9">
    <location>
        <begin position="99"/>
        <end position="217"/>
    </location>
</feature>
<keyword evidence="7" id="KW-0573">Peptidoglycan synthesis</keyword>
<dbReference type="Pfam" id="PF02875">
    <property type="entry name" value="Mur_ligase_C"/>
    <property type="match status" value="1"/>
</dbReference>
<dbReference type="EMBL" id="DRPZ01000250">
    <property type="protein sequence ID" value="HGY10356.1"/>
    <property type="molecule type" value="Genomic_DNA"/>
</dbReference>
<dbReference type="EC" id="6.3.2.9" evidence="7"/>
<feature type="domain" description="Mur ligase C-terminal" evidence="8">
    <location>
        <begin position="270"/>
        <end position="370"/>
    </location>
</feature>
<keyword evidence="7" id="KW-0961">Cell wall biogenesis/degradation</keyword>
<evidence type="ECO:0000259" key="8">
    <source>
        <dbReference type="Pfam" id="PF02875"/>
    </source>
</evidence>
<feature type="binding site" evidence="7">
    <location>
        <begin position="101"/>
        <end position="107"/>
    </location>
    <ligand>
        <name>ATP</name>
        <dbReference type="ChEBI" id="CHEBI:30616"/>
    </ligand>
</feature>
<comment type="catalytic activity">
    <reaction evidence="7">
        <text>UDP-N-acetyl-alpha-D-muramoyl-L-alanine + D-glutamate + ATP = UDP-N-acetyl-alpha-D-muramoyl-L-alanyl-D-glutamate + ADP + phosphate + H(+)</text>
        <dbReference type="Rhea" id="RHEA:16429"/>
        <dbReference type="ChEBI" id="CHEBI:15378"/>
        <dbReference type="ChEBI" id="CHEBI:29986"/>
        <dbReference type="ChEBI" id="CHEBI:30616"/>
        <dbReference type="ChEBI" id="CHEBI:43474"/>
        <dbReference type="ChEBI" id="CHEBI:83898"/>
        <dbReference type="ChEBI" id="CHEBI:83900"/>
        <dbReference type="ChEBI" id="CHEBI:456216"/>
        <dbReference type="EC" id="6.3.2.9"/>
    </reaction>
</comment>
<organism evidence="10">
    <name type="scientific">Oceanithermus profundus</name>
    <dbReference type="NCBI Taxonomy" id="187137"/>
    <lineage>
        <taxon>Bacteria</taxon>
        <taxon>Thermotogati</taxon>
        <taxon>Deinococcota</taxon>
        <taxon>Deinococci</taxon>
        <taxon>Thermales</taxon>
        <taxon>Thermaceae</taxon>
        <taxon>Oceanithermus</taxon>
    </lineage>
</organism>
<keyword evidence="6 7" id="KW-0067">ATP-binding</keyword>
<comment type="subcellular location">
    <subcellularLocation>
        <location evidence="1 7">Cytoplasm</location>
    </subcellularLocation>
</comment>
<dbReference type="Pfam" id="PF08245">
    <property type="entry name" value="Mur_ligase_M"/>
    <property type="match status" value="1"/>
</dbReference>
<name>A0A7C4ZA32_9DEIN</name>
<comment type="function">
    <text evidence="7">Cell wall formation. Catalyzes the addition of glutamate to the nucleotide precursor UDP-N-acetylmuramoyl-L-alanine (UMA).</text>
</comment>
<dbReference type="SUPFAM" id="SSF51984">
    <property type="entry name" value="MurCD N-terminal domain"/>
    <property type="match status" value="1"/>
</dbReference>
<dbReference type="PANTHER" id="PTHR43692">
    <property type="entry name" value="UDP-N-ACETYLMURAMOYLALANINE--D-GLUTAMATE LIGASE"/>
    <property type="match status" value="1"/>
</dbReference>
<keyword evidence="7" id="KW-0132">Cell division</keyword>
<evidence type="ECO:0000256" key="7">
    <source>
        <dbReference type="HAMAP-Rule" id="MF_00639"/>
    </source>
</evidence>
<dbReference type="InterPro" id="IPR036615">
    <property type="entry name" value="Mur_ligase_C_dom_sf"/>
</dbReference>
<dbReference type="Proteomes" id="UP000885759">
    <property type="component" value="Unassembled WGS sequence"/>
</dbReference>
<evidence type="ECO:0000256" key="4">
    <source>
        <dbReference type="ARBA" id="ARBA00022598"/>
    </source>
</evidence>
<keyword evidence="7" id="KW-0131">Cell cycle</keyword>
<dbReference type="GO" id="GO:0071555">
    <property type="term" value="P:cell wall organization"/>
    <property type="evidence" value="ECO:0007669"/>
    <property type="project" value="UniProtKB-KW"/>
</dbReference>
<dbReference type="SUPFAM" id="SSF53244">
    <property type="entry name" value="MurD-like peptide ligases, peptide-binding domain"/>
    <property type="match status" value="1"/>
</dbReference>
<comment type="pathway">
    <text evidence="2 7">Cell wall biogenesis; peptidoglycan biosynthesis.</text>
</comment>
<evidence type="ECO:0000256" key="1">
    <source>
        <dbReference type="ARBA" id="ARBA00004496"/>
    </source>
</evidence>
<dbReference type="GO" id="GO:0051301">
    <property type="term" value="P:cell division"/>
    <property type="evidence" value="ECO:0007669"/>
    <property type="project" value="UniProtKB-KW"/>
</dbReference>
<dbReference type="GO" id="GO:0008764">
    <property type="term" value="F:UDP-N-acetylmuramoylalanine-D-glutamate ligase activity"/>
    <property type="evidence" value="ECO:0007669"/>
    <property type="project" value="UniProtKB-UniRule"/>
</dbReference>
<comment type="similarity">
    <text evidence="7">Belongs to the MurCDEF family.</text>
</comment>
<keyword evidence="3 7" id="KW-0963">Cytoplasm</keyword>
<dbReference type="Pfam" id="PF21799">
    <property type="entry name" value="MurD-like_N"/>
    <property type="match status" value="1"/>
</dbReference>
<proteinExistence type="inferred from homology"/>
<dbReference type="Gene3D" id="3.90.190.20">
    <property type="entry name" value="Mur ligase, C-terminal domain"/>
    <property type="match status" value="1"/>
</dbReference>
<dbReference type="InterPro" id="IPR005762">
    <property type="entry name" value="MurD"/>
</dbReference>
<keyword evidence="7" id="KW-0133">Cell shape</keyword>
<dbReference type="InterPro" id="IPR013221">
    <property type="entry name" value="Mur_ligase_cen"/>
</dbReference>
<sequence>MILVYGLGRSGRGVLRFLARRGEAACFYDDRPTPADLAEAHALGFEFCDPEPGRFATVVAAPGVPIDHPRLEALAAGGAEVIGEVELAWRTTGLPLVGVTGTAGKTTTTVFAARLLQELGLSAEAAGNIDPPLVEVADRPGLEAAVVELSSFQLERVRAFRPRVAVLLNLGTDHLDRHGSLERYHAAKLRLLANLTAEDALVYNEADPRVRAAAEASAAERLPFRPAAVPRATNARAAALAAAALARRLGRAADPDELERRARELPAVPGRFETIGRVRGVEVIDDSIATRTEAVAAALAAAPAPVAWIVGGEDKGADTAALADLVRARVARVLAIGRDGPRFARAFAAYAPVTLIEEPEGARALEEALALGLQTPGVASVLLAPLAASFDQFADYKDRSRAFRAALRRVGGEAWTAS</sequence>
<evidence type="ECO:0000256" key="2">
    <source>
        <dbReference type="ARBA" id="ARBA00004752"/>
    </source>
</evidence>
<dbReference type="SUPFAM" id="SSF53623">
    <property type="entry name" value="MurD-like peptide ligases, catalytic domain"/>
    <property type="match status" value="1"/>
</dbReference>
<dbReference type="Gene3D" id="3.40.1190.10">
    <property type="entry name" value="Mur-like, catalytic domain"/>
    <property type="match status" value="1"/>
</dbReference>
<evidence type="ECO:0000313" key="10">
    <source>
        <dbReference type="EMBL" id="HGY10356.1"/>
    </source>
</evidence>
<comment type="caution">
    <text evidence="10">The sequence shown here is derived from an EMBL/GenBank/DDBJ whole genome shotgun (WGS) entry which is preliminary data.</text>
</comment>
<dbReference type="UniPathway" id="UPA00219"/>
<evidence type="ECO:0000256" key="3">
    <source>
        <dbReference type="ARBA" id="ARBA00022490"/>
    </source>
</evidence>
<dbReference type="AlphaFoldDB" id="A0A7C4ZA32"/>
<keyword evidence="4 7" id="KW-0436">Ligase</keyword>
<reference evidence="10" key="1">
    <citation type="journal article" date="2020" name="mSystems">
        <title>Genome- and Community-Level Interaction Insights into Carbon Utilization and Element Cycling Functions of Hydrothermarchaeota in Hydrothermal Sediment.</title>
        <authorList>
            <person name="Zhou Z."/>
            <person name="Liu Y."/>
            <person name="Xu W."/>
            <person name="Pan J."/>
            <person name="Luo Z.H."/>
            <person name="Li M."/>
        </authorList>
    </citation>
    <scope>NUCLEOTIDE SEQUENCE [LARGE SCALE GENOMIC DNA]</scope>
    <source>
        <strain evidence="10">HyVt-570</strain>
    </source>
</reference>
<dbReference type="GO" id="GO:0005737">
    <property type="term" value="C:cytoplasm"/>
    <property type="evidence" value="ECO:0007669"/>
    <property type="project" value="UniProtKB-SubCell"/>
</dbReference>
<evidence type="ECO:0000256" key="5">
    <source>
        <dbReference type="ARBA" id="ARBA00022741"/>
    </source>
</evidence>
<dbReference type="InterPro" id="IPR036565">
    <property type="entry name" value="Mur-like_cat_sf"/>
</dbReference>
<protein>
    <recommendedName>
        <fullName evidence="7">UDP-N-acetylmuramoylalanine--D-glutamate ligase</fullName>
        <ecNumber evidence="7">6.3.2.9</ecNumber>
    </recommendedName>
    <alternativeName>
        <fullName evidence="7">D-glutamic acid-adding enzyme</fullName>
    </alternativeName>
    <alternativeName>
        <fullName evidence="7">UDP-N-acetylmuramoyl-L-alanyl-D-glutamate synthetase</fullName>
    </alternativeName>
</protein>
<dbReference type="InterPro" id="IPR004101">
    <property type="entry name" value="Mur_ligase_C"/>
</dbReference>
<evidence type="ECO:0000259" key="9">
    <source>
        <dbReference type="Pfam" id="PF08245"/>
    </source>
</evidence>
<dbReference type="Gene3D" id="3.40.50.720">
    <property type="entry name" value="NAD(P)-binding Rossmann-like Domain"/>
    <property type="match status" value="1"/>
</dbReference>
<dbReference type="PANTHER" id="PTHR43692:SF1">
    <property type="entry name" value="UDP-N-ACETYLMURAMOYLALANINE--D-GLUTAMATE LIGASE"/>
    <property type="match status" value="1"/>
</dbReference>
<evidence type="ECO:0000256" key="6">
    <source>
        <dbReference type="ARBA" id="ARBA00022840"/>
    </source>
</evidence>
<dbReference type="GO" id="GO:0009252">
    <property type="term" value="P:peptidoglycan biosynthetic process"/>
    <property type="evidence" value="ECO:0007669"/>
    <property type="project" value="UniProtKB-UniRule"/>
</dbReference>
<keyword evidence="5 7" id="KW-0547">Nucleotide-binding</keyword>
<accession>A0A7C4ZA32</accession>
<dbReference type="HAMAP" id="MF_00639">
    <property type="entry name" value="MurD"/>
    <property type="match status" value="1"/>
</dbReference>
<dbReference type="GO" id="GO:0005524">
    <property type="term" value="F:ATP binding"/>
    <property type="evidence" value="ECO:0007669"/>
    <property type="project" value="UniProtKB-UniRule"/>
</dbReference>
<dbReference type="GO" id="GO:0008360">
    <property type="term" value="P:regulation of cell shape"/>
    <property type="evidence" value="ECO:0007669"/>
    <property type="project" value="UniProtKB-KW"/>
</dbReference>